<keyword evidence="1" id="KW-1133">Transmembrane helix</keyword>
<evidence type="ECO:0000313" key="3">
    <source>
        <dbReference type="Proteomes" id="UP000013525"/>
    </source>
</evidence>
<name>R7WQ44_9NOCA</name>
<feature type="transmembrane region" description="Helical" evidence="1">
    <location>
        <begin position="60"/>
        <end position="81"/>
    </location>
</feature>
<gene>
    <name evidence="2" type="ORF">Rrhod_1249</name>
</gene>
<sequence>MTYRESPYADAGYREQRAPRRRDGVLVRAVRALSGAVAAGVVVLAFVVVGAAVLGGREGFPGPGTVSLATHVAGAAVALIAQSWADRRFGIRALPGSLVVFVVLAALLWTQWWG</sequence>
<dbReference type="EMBL" id="APMY01000042">
    <property type="protein sequence ID" value="EOM77380.1"/>
    <property type="molecule type" value="Genomic_DNA"/>
</dbReference>
<evidence type="ECO:0000313" key="2">
    <source>
        <dbReference type="EMBL" id="EOM77380.1"/>
    </source>
</evidence>
<organism evidence="2 3">
    <name type="scientific">Rhodococcus rhodnii LMG 5362</name>
    <dbReference type="NCBI Taxonomy" id="1273125"/>
    <lineage>
        <taxon>Bacteria</taxon>
        <taxon>Bacillati</taxon>
        <taxon>Actinomycetota</taxon>
        <taxon>Actinomycetes</taxon>
        <taxon>Mycobacteriales</taxon>
        <taxon>Nocardiaceae</taxon>
        <taxon>Rhodococcus</taxon>
    </lineage>
</organism>
<keyword evidence="1" id="KW-0812">Transmembrane</keyword>
<evidence type="ECO:0000256" key="1">
    <source>
        <dbReference type="SAM" id="Phobius"/>
    </source>
</evidence>
<feature type="transmembrane region" description="Helical" evidence="1">
    <location>
        <begin position="93"/>
        <end position="112"/>
    </location>
</feature>
<reference evidence="2 3" key="1">
    <citation type="journal article" date="2013" name="Genome Announc.">
        <title>Draft Genome Sequence of Rhodococcus rhodnii Strain LMG5362, a Symbiont of Rhodnius prolixus (Hemiptera, Reduviidae, Triatominae), the Principle Vector of Trypanosoma cruzi.</title>
        <authorList>
            <person name="Pachebat J.A."/>
            <person name="van Keulen G."/>
            <person name="Whitten M.M."/>
            <person name="Girdwood S."/>
            <person name="Del Sol R."/>
            <person name="Dyson P.J."/>
            <person name="Facey P.D."/>
        </authorList>
    </citation>
    <scope>NUCLEOTIDE SEQUENCE [LARGE SCALE GENOMIC DNA]</scope>
    <source>
        <strain evidence="2 3">LMG 5362</strain>
    </source>
</reference>
<comment type="caution">
    <text evidence="2">The sequence shown here is derived from an EMBL/GenBank/DDBJ whole genome shotgun (WGS) entry which is preliminary data.</text>
</comment>
<proteinExistence type="predicted"/>
<dbReference type="AlphaFoldDB" id="R7WQ44"/>
<dbReference type="Proteomes" id="UP000013525">
    <property type="component" value="Unassembled WGS sequence"/>
</dbReference>
<dbReference type="PATRIC" id="fig|1273125.3.peg.1206"/>
<feature type="transmembrane region" description="Helical" evidence="1">
    <location>
        <begin position="30"/>
        <end position="54"/>
    </location>
</feature>
<dbReference type="RefSeq" id="WP_010837313.1">
    <property type="nucleotide sequence ID" value="NZ_APMY01000042.1"/>
</dbReference>
<keyword evidence="1" id="KW-0472">Membrane</keyword>
<accession>R7WQ44</accession>
<keyword evidence="3" id="KW-1185">Reference proteome</keyword>
<protein>
    <submittedName>
        <fullName evidence="2">Uncharacterized protein</fullName>
    </submittedName>
</protein>
<dbReference type="eggNOG" id="ENOG502ZCXR">
    <property type="taxonomic scope" value="Bacteria"/>
</dbReference>